<dbReference type="EC" id="6.3.3.2" evidence="5"/>
<name>A0A2T2YKL6_9BACT</name>
<protein>
    <recommendedName>
        <fullName evidence="5">5-formyltetrahydrofolate cyclo-ligase</fullName>
        <ecNumber evidence="5">6.3.3.2</ecNumber>
    </recommendedName>
</protein>
<evidence type="ECO:0000256" key="3">
    <source>
        <dbReference type="ARBA" id="ARBA00022840"/>
    </source>
</evidence>
<evidence type="ECO:0000313" key="6">
    <source>
        <dbReference type="EMBL" id="PSR56048.1"/>
    </source>
</evidence>
<dbReference type="RefSeq" id="WP_106932226.1">
    <property type="nucleotide sequence ID" value="NZ_PYFT01000001.1"/>
</dbReference>
<dbReference type="PIRSF" id="PIRSF006806">
    <property type="entry name" value="FTHF_cligase"/>
    <property type="match status" value="1"/>
</dbReference>
<dbReference type="OrthoDB" id="9801938at2"/>
<evidence type="ECO:0000313" key="7">
    <source>
        <dbReference type="Proteomes" id="UP000240357"/>
    </source>
</evidence>
<dbReference type="InterPro" id="IPR002698">
    <property type="entry name" value="FTHF_cligase"/>
</dbReference>
<organism evidence="6 7">
    <name type="scientific">Adhaeribacter arboris</name>
    <dbReference type="NCBI Taxonomy" id="2072846"/>
    <lineage>
        <taxon>Bacteria</taxon>
        <taxon>Pseudomonadati</taxon>
        <taxon>Bacteroidota</taxon>
        <taxon>Cytophagia</taxon>
        <taxon>Cytophagales</taxon>
        <taxon>Hymenobacteraceae</taxon>
        <taxon>Adhaeribacter</taxon>
    </lineage>
</organism>
<dbReference type="GO" id="GO:0035999">
    <property type="term" value="P:tetrahydrofolate interconversion"/>
    <property type="evidence" value="ECO:0007669"/>
    <property type="project" value="TreeGrafter"/>
</dbReference>
<feature type="binding site" evidence="4">
    <location>
        <begin position="3"/>
        <end position="7"/>
    </location>
    <ligand>
        <name>ATP</name>
        <dbReference type="ChEBI" id="CHEBI:30616"/>
    </ligand>
</feature>
<dbReference type="AlphaFoldDB" id="A0A2T2YKL6"/>
<dbReference type="GO" id="GO:0030272">
    <property type="term" value="F:5-formyltetrahydrofolate cyclo-ligase activity"/>
    <property type="evidence" value="ECO:0007669"/>
    <property type="project" value="UniProtKB-EC"/>
</dbReference>
<dbReference type="PANTHER" id="PTHR23407:SF1">
    <property type="entry name" value="5-FORMYLTETRAHYDROFOLATE CYCLO-LIGASE"/>
    <property type="match status" value="1"/>
</dbReference>
<keyword evidence="6" id="KW-0436">Ligase</keyword>
<comment type="cofactor">
    <cofactor evidence="5">
        <name>Mg(2+)</name>
        <dbReference type="ChEBI" id="CHEBI:18420"/>
    </cofactor>
</comment>
<keyword evidence="7" id="KW-1185">Reference proteome</keyword>
<dbReference type="GO" id="GO:0005524">
    <property type="term" value="F:ATP binding"/>
    <property type="evidence" value="ECO:0007669"/>
    <property type="project" value="UniProtKB-KW"/>
</dbReference>
<keyword evidence="2 4" id="KW-0547">Nucleotide-binding</keyword>
<dbReference type="NCBIfam" id="TIGR02727">
    <property type="entry name" value="MTHFS_bact"/>
    <property type="match status" value="1"/>
</dbReference>
<evidence type="ECO:0000256" key="2">
    <source>
        <dbReference type="ARBA" id="ARBA00022741"/>
    </source>
</evidence>
<evidence type="ECO:0000256" key="4">
    <source>
        <dbReference type="PIRSR" id="PIRSR006806-1"/>
    </source>
</evidence>
<dbReference type="Pfam" id="PF01812">
    <property type="entry name" value="5-FTHF_cyc-lig"/>
    <property type="match status" value="1"/>
</dbReference>
<dbReference type="InterPro" id="IPR024185">
    <property type="entry name" value="FTHF_cligase-like_sf"/>
</dbReference>
<dbReference type="EMBL" id="PYFT01000001">
    <property type="protein sequence ID" value="PSR56048.1"/>
    <property type="molecule type" value="Genomic_DNA"/>
</dbReference>
<sequence length="190" mass="21993">MLKTTLRRKMLQKRQEYTPEEVTIRSQEICRQFFSFFSINNFKIIHSFLPIASKNEVNTWFIIERLRADFPRITLAVPVTDTQTLSHYLLSSETKLLLNQWGIPEPNGAEPVTPQDLDLVLVPLLAFDEKGHRVGYGKGYYDRFLAECRPDTVTVGLSLEEEPVLLISDVDEKDISLQFITTPSKVYQFH</sequence>
<dbReference type="InterPro" id="IPR037171">
    <property type="entry name" value="NagB/RpiA_transferase-like"/>
</dbReference>
<comment type="caution">
    <text evidence="6">The sequence shown here is derived from an EMBL/GenBank/DDBJ whole genome shotgun (WGS) entry which is preliminary data.</text>
</comment>
<comment type="similarity">
    <text evidence="1 5">Belongs to the 5-formyltetrahydrofolate cyclo-ligase family.</text>
</comment>
<evidence type="ECO:0000256" key="5">
    <source>
        <dbReference type="RuleBase" id="RU361279"/>
    </source>
</evidence>
<keyword evidence="5" id="KW-0479">Metal-binding</keyword>
<evidence type="ECO:0000256" key="1">
    <source>
        <dbReference type="ARBA" id="ARBA00010638"/>
    </source>
</evidence>
<reference evidence="6 7" key="1">
    <citation type="submission" date="2018-03" db="EMBL/GenBank/DDBJ databases">
        <title>Adhaeribacter sp. HMF7605 Genome sequencing and assembly.</title>
        <authorList>
            <person name="Kang H."/>
            <person name="Kang J."/>
            <person name="Cha I."/>
            <person name="Kim H."/>
            <person name="Joh K."/>
        </authorList>
    </citation>
    <scope>NUCLEOTIDE SEQUENCE [LARGE SCALE GENOMIC DNA]</scope>
    <source>
        <strain evidence="6 7">HMF7605</strain>
    </source>
</reference>
<dbReference type="PANTHER" id="PTHR23407">
    <property type="entry name" value="ATPASE INHIBITOR/5-FORMYLTETRAHYDROFOLATE CYCLO-LIGASE"/>
    <property type="match status" value="1"/>
</dbReference>
<keyword evidence="5" id="KW-0460">Magnesium</keyword>
<dbReference type="SUPFAM" id="SSF100950">
    <property type="entry name" value="NagB/RpiA/CoA transferase-like"/>
    <property type="match status" value="1"/>
</dbReference>
<gene>
    <name evidence="6" type="ORF">AHMF7605_22380</name>
</gene>
<feature type="binding site" evidence="4">
    <location>
        <position position="49"/>
    </location>
    <ligand>
        <name>substrate</name>
    </ligand>
</feature>
<feature type="binding site" evidence="4">
    <location>
        <position position="56"/>
    </location>
    <ligand>
        <name>substrate</name>
    </ligand>
</feature>
<proteinExistence type="inferred from homology"/>
<accession>A0A2T2YKL6</accession>
<dbReference type="GO" id="GO:0009396">
    <property type="term" value="P:folic acid-containing compound biosynthetic process"/>
    <property type="evidence" value="ECO:0007669"/>
    <property type="project" value="TreeGrafter"/>
</dbReference>
<dbReference type="GO" id="GO:0046872">
    <property type="term" value="F:metal ion binding"/>
    <property type="evidence" value="ECO:0007669"/>
    <property type="project" value="UniProtKB-KW"/>
</dbReference>
<dbReference type="Proteomes" id="UP000240357">
    <property type="component" value="Unassembled WGS sequence"/>
</dbReference>
<dbReference type="Gene3D" id="3.40.50.10420">
    <property type="entry name" value="NagB/RpiA/CoA transferase-like"/>
    <property type="match status" value="1"/>
</dbReference>
<feature type="binding site" evidence="4">
    <location>
        <begin position="133"/>
        <end position="141"/>
    </location>
    <ligand>
        <name>ATP</name>
        <dbReference type="ChEBI" id="CHEBI:30616"/>
    </ligand>
</feature>
<comment type="catalytic activity">
    <reaction evidence="5">
        <text>(6S)-5-formyl-5,6,7,8-tetrahydrofolate + ATP = (6R)-5,10-methenyltetrahydrofolate + ADP + phosphate</text>
        <dbReference type="Rhea" id="RHEA:10488"/>
        <dbReference type="ChEBI" id="CHEBI:30616"/>
        <dbReference type="ChEBI" id="CHEBI:43474"/>
        <dbReference type="ChEBI" id="CHEBI:57455"/>
        <dbReference type="ChEBI" id="CHEBI:57457"/>
        <dbReference type="ChEBI" id="CHEBI:456216"/>
        <dbReference type="EC" id="6.3.3.2"/>
    </reaction>
</comment>
<keyword evidence="3 4" id="KW-0067">ATP-binding</keyword>